<proteinExistence type="predicted"/>
<evidence type="ECO:0000313" key="1">
    <source>
        <dbReference type="EMBL" id="EXU78914.1"/>
    </source>
</evidence>
<keyword evidence="2" id="KW-1185">Reference proteome</keyword>
<organism evidence="1 2">
    <name type="scientific">Comamonas aquatica DA1877</name>
    <dbReference type="NCBI Taxonomy" id="1457173"/>
    <lineage>
        <taxon>Bacteria</taxon>
        <taxon>Pseudomonadati</taxon>
        <taxon>Pseudomonadota</taxon>
        <taxon>Betaproteobacteria</taxon>
        <taxon>Burkholderiales</taxon>
        <taxon>Comamonadaceae</taxon>
        <taxon>Comamonas</taxon>
    </lineage>
</organism>
<dbReference type="AlphaFoldDB" id="A0A014MLB5"/>
<evidence type="ECO:0000313" key="2">
    <source>
        <dbReference type="Proteomes" id="UP000020766"/>
    </source>
</evidence>
<reference evidence="1 2" key="1">
    <citation type="submission" date="2014-01" db="EMBL/GenBank/DDBJ databases">
        <title>Interspecies Systems Biology Uncovers Metabolites Affecting C. elegans Gene Expression and Life History Traits.</title>
        <authorList>
            <person name="Watson E."/>
            <person name="Macneil L.T."/>
            <person name="Ritter A.D."/>
            <person name="Yilmaz L.S."/>
            <person name="Rosebrock A.P."/>
            <person name="Caudy A.A."/>
            <person name="Walhout A.J."/>
        </authorList>
    </citation>
    <scope>NUCLEOTIDE SEQUENCE [LARGE SCALE GENOMIC DNA]</scope>
    <source>
        <strain evidence="1 2">DA1877</strain>
    </source>
</reference>
<gene>
    <name evidence="1" type="ORF">AX13_09255</name>
</gene>
<name>A0A014MLB5_9BURK</name>
<sequence length="75" mass="8547">MLPHTAFVSPKELFPQHIEIIGFRRDAQCNPQHPARTGPYERTIVRMFQRMQATINAQLIGCEAKIGGTIEQRTV</sequence>
<protein>
    <submittedName>
        <fullName evidence="1">Uncharacterized protein</fullName>
    </submittedName>
</protein>
<dbReference type="EMBL" id="JBOK01000024">
    <property type="protein sequence ID" value="EXU78914.1"/>
    <property type="molecule type" value="Genomic_DNA"/>
</dbReference>
<accession>A0A014MLB5</accession>
<comment type="caution">
    <text evidence="1">The sequence shown here is derived from an EMBL/GenBank/DDBJ whole genome shotgun (WGS) entry which is preliminary data.</text>
</comment>
<dbReference type="Proteomes" id="UP000020766">
    <property type="component" value="Unassembled WGS sequence"/>
</dbReference>